<gene>
    <name evidence="2" type="ORF">JCM31447_32100</name>
</gene>
<dbReference type="PANTHER" id="PTHR45766:SF6">
    <property type="entry name" value="SWI_SNF-RELATED MATRIX-ASSOCIATED ACTIN-DEPENDENT REGULATOR OF CHROMATIN SUBFAMILY A-LIKE PROTEIN 1"/>
    <property type="match status" value="1"/>
</dbReference>
<dbReference type="EMBL" id="AP019370">
    <property type="protein sequence ID" value="BBH54736.1"/>
    <property type="molecule type" value="Genomic_DNA"/>
</dbReference>
<keyword evidence="2" id="KW-0614">Plasmid</keyword>
<dbReference type="RefSeq" id="WP_130613314.1">
    <property type="nucleotide sequence ID" value="NZ_AP019370.1"/>
</dbReference>
<name>A0A4P2VMT6_FLUSA</name>
<evidence type="ECO:0000313" key="3">
    <source>
        <dbReference type="Proteomes" id="UP000291236"/>
    </source>
</evidence>
<reference evidence="2 3" key="1">
    <citation type="submission" date="2018-12" db="EMBL/GenBank/DDBJ databases">
        <title>Rubrispira sanarue gen. nov., sp., nov., a member of the order Silvanigrellales, isolated from a brackish lake in Hamamatsu Japan.</title>
        <authorList>
            <person name="Maejima Y."/>
            <person name="Iino T."/>
            <person name="Muraguchi Y."/>
            <person name="Fukuda K."/>
            <person name="Nojiri H."/>
            <person name="Ohkuma M."/>
            <person name="Moriuchi R."/>
            <person name="Dohra H."/>
            <person name="Kimbara K."/>
            <person name="Shintani M."/>
        </authorList>
    </citation>
    <scope>NUCLEOTIDE SEQUENCE [LARGE SCALE GENOMIC DNA]</scope>
    <source>
        <strain evidence="2 3">RF1110005</strain>
        <plasmid evidence="2 3">68K</plasmid>
    </source>
</reference>
<organism evidence="2 3">
    <name type="scientific">Fluviispira sanaruensis</name>
    <dbReference type="NCBI Taxonomy" id="2493639"/>
    <lineage>
        <taxon>Bacteria</taxon>
        <taxon>Pseudomonadati</taxon>
        <taxon>Bdellovibrionota</taxon>
        <taxon>Oligoflexia</taxon>
        <taxon>Silvanigrellales</taxon>
        <taxon>Silvanigrellaceae</taxon>
        <taxon>Fluviispira</taxon>
    </lineage>
</organism>
<evidence type="ECO:0000256" key="1">
    <source>
        <dbReference type="ARBA" id="ARBA00022801"/>
    </source>
</evidence>
<dbReference type="Proteomes" id="UP000291236">
    <property type="component" value="Plasmid 68K"/>
</dbReference>
<evidence type="ECO:0008006" key="4">
    <source>
        <dbReference type="Google" id="ProtNLM"/>
    </source>
</evidence>
<dbReference type="GO" id="GO:0031297">
    <property type="term" value="P:replication fork processing"/>
    <property type="evidence" value="ECO:0007669"/>
    <property type="project" value="TreeGrafter"/>
</dbReference>
<dbReference type="PANTHER" id="PTHR45766">
    <property type="entry name" value="DNA ANNEALING HELICASE AND ENDONUCLEASE ZRANB3 FAMILY MEMBER"/>
    <property type="match status" value="1"/>
</dbReference>
<accession>A0A4P2VMT6</accession>
<keyword evidence="1" id="KW-0378">Hydrolase</keyword>
<keyword evidence="3" id="KW-1185">Reference proteome</keyword>
<evidence type="ECO:0000313" key="2">
    <source>
        <dbReference type="EMBL" id="BBH54736.1"/>
    </source>
</evidence>
<dbReference type="KEGG" id="sbf:JCM31447_32100"/>
<geneLocation type="plasmid" evidence="2 3">
    <name>68K</name>
</geneLocation>
<dbReference type="GO" id="GO:0016787">
    <property type="term" value="F:hydrolase activity"/>
    <property type="evidence" value="ECO:0007669"/>
    <property type="project" value="UniProtKB-KW"/>
</dbReference>
<dbReference type="AlphaFoldDB" id="A0A4P2VMT6"/>
<dbReference type="OrthoDB" id="5292295at2"/>
<sequence>MKRCRELNKKLREPRRGKVEHGKENFLCRWCGQSVPKRRRTFCSDVCVHEHKLRSSIDYMREQVFKRDLGVCSNCNLDCEKLKYEAILLLRETDNFKVAEFLSSYSIPVGRIKAFISRNLALWDADHVIPVRNGGGGCGLSGMQTLCSGCHARLSKEQLKKEFIGFVGNTLWEEEMK</sequence>
<dbReference type="GO" id="GO:0006281">
    <property type="term" value="P:DNA repair"/>
    <property type="evidence" value="ECO:0007669"/>
    <property type="project" value="TreeGrafter"/>
</dbReference>
<proteinExistence type="predicted"/>
<protein>
    <recommendedName>
        <fullName evidence="4">HNH endonuclease</fullName>
    </recommendedName>
</protein>